<name>A0A9W7L1I4_9STRA</name>
<dbReference type="AlphaFoldDB" id="A0A9W7L1I4"/>
<comment type="caution">
    <text evidence="2">The sequence shown here is derived from an EMBL/GenBank/DDBJ whole genome shotgun (WGS) entry which is preliminary data.</text>
</comment>
<keyword evidence="3" id="KW-1185">Reference proteome</keyword>
<dbReference type="EMBL" id="BRYA01000503">
    <property type="protein sequence ID" value="GMI19993.1"/>
    <property type="molecule type" value="Genomic_DNA"/>
</dbReference>
<keyword evidence="1" id="KW-0732">Signal</keyword>
<protein>
    <submittedName>
        <fullName evidence="2">Uncharacterized protein</fullName>
    </submittedName>
</protein>
<organism evidence="2 3">
    <name type="scientific">Triparma columacea</name>
    <dbReference type="NCBI Taxonomy" id="722753"/>
    <lineage>
        <taxon>Eukaryota</taxon>
        <taxon>Sar</taxon>
        <taxon>Stramenopiles</taxon>
        <taxon>Ochrophyta</taxon>
        <taxon>Bolidophyceae</taxon>
        <taxon>Parmales</taxon>
        <taxon>Triparmaceae</taxon>
        <taxon>Triparma</taxon>
    </lineage>
</organism>
<evidence type="ECO:0000313" key="2">
    <source>
        <dbReference type="EMBL" id="GMI19993.1"/>
    </source>
</evidence>
<feature type="signal peptide" evidence="1">
    <location>
        <begin position="1"/>
        <end position="16"/>
    </location>
</feature>
<gene>
    <name evidence="2" type="ORF">TrCOL_g6703</name>
</gene>
<accession>A0A9W7L1I4</accession>
<reference evidence="3" key="1">
    <citation type="journal article" date="2023" name="Commun. Biol.">
        <title>Genome analysis of Parmales, the sister group of diatoms, reveals the evolutionary specialization of diatoms from phago-mixotrophs to photoautotrophs.</title>
        <authorList>
            <person name="Ban H."/>
            <person name="Sato S."/>
            <person name="Yoshikawa S."/>
            <person name="Yamada K."/>
            <person name="Nakamura Y."/>
            <person name="Ichinomiya M."/>
            <person name="Sato N."/>
            <person name="Blanc-Mathieu R."/>
            <person name="Endo H."/>
            <person name="Kuwata A."/>
            <person name="Ogata H."/>
        </authorList>
    </citation>
    <scope>NUCLEOTIDE SEQUENCE [LARGE SCALE GENOMIC DNA]</scope>
</reference>
<proteinExistence type="predicted"/>
<dbReference type="OrthoDB" id="10512637at2759"/>
<evidence type="ECO:0000256" key="1">
    <source>
        <dbReference type="SAM" id="SignalP"/>
    </source>
</evidence>
<evidence type="ECO:0000313" key="3">
    <source>
        <dbReference type="Proteomes" id="UP001165065"/>
    </source>
</evidence>
<feature type="chain" id="PRO_5040891043" evidence="1">
    <location>
        <begin position="17"/>
        <end position="128"/>
    </location>
</feature>
<sequence>MKFLLLSLSLSLSVLSVSTFGDFKPDLSDGPVVCDATAPADYCDCEGDCGSPLCECPDAIACCDGVAGDGDMDTTPTYGGAGWAGLDCDANDCYNCEHNHPDTGCTAVGCMWSDLEAISNCNYFPDGN</sequence>
<dbReference type="Proteomes" id="UP001165065">
    <property type="component" value="Unassembled WGS sequence"/>
</dbReference>